<dbReference type="OrthoDB" id="2883672at2759"/>
<evidence type="ECO:0000313" key="1">
    <source>
        <dbReference type="EMBL" id="PNP73797.1"/>
    </source>
</evidence>
<accession>A0A2K0VUT4</accession>
<gene>
    <name evidence="1" type="ORF">FNYG_12987</name>
</gene>
<sequence length="243" mass="27054">MYALWNPKPNTVLKPGYCGYFDEQGSWNQIVDLSNQEEATKFNYTQDLPEPEEDGLGKWEPACSENVKWRRAALEAPAKIPQLGIELKMKLEFSKDDKYGACLVTGPTVTCKYFSNRITLFDEWAKSNYSSISSSVRDVKDHGLWIITKVYETPRCAVAGWAGPASSLSLYAGAGAIFGGAITLQGTIAEERTSALWKFLPDDDSKSDSGWNSFTGNIFKSKSEVSEYIPRTVKFALLLTRSI</sequence>
<dbReference type="Proteomes" id="UP000236664">
    <property type="component" value="Unassembled WGS sequence"/>
</dbReference>
<comment type="caution">
    <text evidence="1">The sequence shown here is derived from an EMBL/GenBank/DDBJ whole genome shotgun (WGS) entry which is preliminary data.</text>
</comment>
<protein>
    <submittedName>
        <fullName evidence="1">Uncharacterized protein</fullName>
    </submittedName>
</protein>
<organism evidence="1 2">
    <name type="scientific">Gibberella nygamai</name>
    <name type="common">Bean root rot disease fungus</name>
    <name type="synonym">Fusarium nygamai</name>
    <dbReference type="NCBI Taxonomy" id="42673"/>
    <lineage>
        <taxon>Eukaryota</taxon>
        <taxon>Fungi</taxon>
        <taxon>Dikarya</taxon>
        <taxon>Ascomycota</taxon>
        <taxon>Pezizomycotina</taxon>
        <taxon>Sordariomycetes</taxon>
        <taxon>Hypocreomycetidae</taxon>
        <taxon>Hypocreales</taxon>
        <taxon>Nectriaceae</taxon>
        <taxon>Fusarium</taxon>
        <taxon>Fusarium fujikuroi species complex</taxon>
    </lineage>
</organism>
<dbReference type="EMBL" id="MTQA01000249">
    <property type="protein sequence ID" value="PNP73797.1"/>
    <property type="molecule type" value="Genomic_DNA"/>
</dbReference>
<proteinExistence type="predicted"/>
<dbReference type="AlphaFoldDB" id="A0A2K0VUT4"/>
<reference evidence="1 2" key="1">
    <citation type="submission" date="2017-06" db="EMBL/GenBank/DDBJ databases">
        <title>Genome of Fusarium nygamai isolate CS10214.</title>
        <authorList>
            <person name="Gardiner D.M."/>
            <person name="Obanor F."/>
            <person name="Kazan K."/>
        </authorList>
    </citation>
    <scope>NUCLEOTIDE SEQUENCE [LARGE SCALE GENOMIC DNA]</scope>
    <source>
        <strain evidence="1 2">CS10214</strain>
    </source>
</reference>
<evidence type="ECO:0000313" key="2">
    <source>
        <dbReference type="Proteomes" id="UP000236664"/>
    </source>
</evidence>
<keyword evidence="2" id="KW-1185">Reference proteome</keyword>
<name>A0A2K0VUT4_GIBNY</name>